<name>A0A3E5CPV2_BACFG</name>
<proteinExistence type="predicted"/>
<gene>
    <name evidence="1" type="ORF">O1433_02610</name>
</gene>
<organism evidence="1 2">
    <name type="scientific">Bacteroides fragilis</name>
    <dbReference type="NCBI Taxonomy" id="817"/>
    <lineage>
        <taxon>Bacteria</taxon>
        <taxon>Pseudomonadati</taxon>
        <taxon>Bacteroidota</taxon>
        <taxon>Bacteroidia</taxon>
        <taxon>Bacteroidales</taxon>
        <taxon>Bacteroidaceae</taxon>
        <taxon>Bacteroides</taxon>
    </lineage>
</organism>
<evidence type="ECO:0000313" key="2">
    <source>
        <dbReference type="Proteomes" id="UP001079672"/>
    </source>
</evidence>
<evidence type="ECO:0000313" key="1">
    <source>
        <dbReference type="EMBL" id="MCZ2686391.1"/>
    </source>
</evidence>
<dbReference type="AlphaFoldDB" id="A0A3E5CPV2"/>
<reference evidence="1" key="1">
    <citation type="submission" date="2022-12" db="EMBL/GenBank/DDBJ databases">
        <title>Development of a Multilocus Sequence Typing Scheme for Bacteroides fragilis Based on Whole Genome Sequencing Data and Clinical Application.</title>
        <authorList>
            <person name="Nielsen F.D."/>
            <person name="Justesen U.S."/>
        </authorList>
    </citation>
    <scope>NUCLEOTIDE SEQUENCE</scope>
    <source>
        <strain evidence="1">BF_AM_ODE_DK_2015_4</strain>
    </source>
</reference>
<dbReference type="Proteomes" id="UP001079672">
    <property type="component" value="Unassembled WGS sequence"/>
</dbReference>
<dbReference type="RefSeq" id="WP_005805623.1">
    <property type="nucleotide sequence ID" value="NZ_CABJEQ010000007.1"/>
</dbReference>
<dbReference type="EMBL" id="JAPTZU010000001">
    <property type="protein sequence ID" value="MCZ2686391.1"/>
    <property type="molecule type" value="Genomic_DNA"/>
</dbReference>
<protein>
    <submittedName>
        <fullName evidence="1">Uncharacterized protein</fullName>
    </submittedName>
</protein>
<sequence length="142" mass="15972">MANKMNINHTIIPGKSIGGISIGENVFDVRKRIQSCYNIEVLDESSISINDKMITLYHGKNGIITEISCNSKFNGVFDNKLWAGITVEDVIKNTSSQVAWSGFVQVDNIKSIGLSLPNECDDFEIITDFLDLDFVFEELWIY</sequence>
<comment type="caution">
    <text evidence="1">The sequence shown here is derived from an EMBL/GenBank/DDBJ whole genome shotgun (WGS) entry which is preliminary data.</text>
</comment>
<accession>A0A3E5CPV2</accession>